<dbReference type="Proteomes" id="UP000824091">
    <property type="component" value="Unassembled WGS sequence"/>
</dbReference>
<proteinExistence type="predicted"/>
<evidence type="ECO:0000256" key="2">
    <source>
        <dbReference type="ARBA" id="ARBA00022679"/>
    </source>
</evidence>
<dbReference type="AlphaFoldDB" id="A0A9D1I1Z9"/>
<reference evidence="8" key="2">
    <citation type="journal article" date="2021" name="PeerJ">
        <title>Extensive microbial diversity within the chicken gut microbiome revealed by metagenomics and culture.</title>
        <authorList>
            <person name="Gilroy R."/>
            <person name="Ravi A."/>
            <person name="Getino M."/>
            <person name="Pursley I."/>
            <person name="Horton D.L."/>
            <person name="Alikhan N.F."/>
            <person name="Baker D."/>
            <person name="Gharbi K."/>
            <person name="Hall N."/>
            <person name="Watson M."/>
            <person name="Adriaenssens E.M."/>
            <person name="Foster-Nyarko E."/>
            <person name="Jarju S."/>
            <person name="Secka A."/>
            <person name="Antonio M."/>
            <person name="Oren A."/>
            <person name="Chaudhuri R.R."/>
            <person name="La Ragione R."/>
            <person name="Hildebrand F."/>
            <person name="Pallen M.J."/>
        </authorList>
    </citation>
    <scope>NUCLEOTIDE SEQUENCE</scope>
    <source>
        <strain evidence="8">11300</strain>
    </source>
</reference>
<dbReference type="GO" id="GO:0006400">
    <property type="term" value="P:tRNA modification"/>
    <property type="evidence" value="ECO:0007669"/>
    <property type="project" value="UniProtKB-ARBA"/>
</dbReference>
<accession>A0A9D1I1Z9</accession>
<dbReference type="GO" id="GO:0046872">
    <property type="term" value="F:metal ion binding"/>
    <property type="evidence" value="ECO:0007669"/>
    <property type="project" value="UniProtKB-KW"/>
</dbReference>
<keyword evidence="2" id="KW-0808">Transferase</keyword>
<evidence type="ECO:0000256" key="1">
    <source>
        <dbReference type="ARBA" id="ARBA00012156"/>
    </source>
</evidence>
<dbReference type="Gene3D" id="3.30.420.40">
    <property type="match status" value="2"/>
</dbReference>
<evidence type="ECO:0000259" key="7">
    <source>
        <dbReference type="Pfam" id="PF00814"/>
    </source>
</evidence>
<feature type="domain" description="Gcp-like" evidence="7">
    <location>
        <begin position="51"/>
        <end position="310"/>
    </location>
</feature>
<dbReference type="GO" id="GO:0070525">
    <property type="term" value="P:tRNA threonylcarbamoyladenosine metabolic process"/>
    <property type="evidence" value="ECO:0007669"/>
    <property type="project" value="UniProtKB-ARBA"/>
</dbReference>
<dbReference type="InterPro" id="IPR017860">
    <property type="entry name" value="Peptidase_M22_CS"/>
</dbReference>
<organism evidence="8 9">
    <name type="scientific">Candidatus Fimisoma avicola</name>
    <dbReference type="NCBI Taxonomy" id="2840826"/>
    <lineage>
        <taxon>Bacteria</taxon>
        <taxon>Bacillati</taxon>
        <taxon>Bacillota</taxon>
        <taxon>Clostridia</taxon>
        <taxon>Eubacteriales</taxon>
        <taxon>Candidatus Fimisoma</taxon>
    </lineage>
</organism>
<dbReference type="PANTHER" id="PTHR11735">
    <property type="entry name" value="TRNA N6-ADENOSINE THREONYLCARBAMOYLTRANSFERASE"/>
    <property type="match status" value="1"/>
</dbReference>
<dbReference type="InterPro" id="IPR000905">
    <property type="entry name" value="Gcp-like_dom"/>
</dbReference>
<sequence length="329" mass="36356">MNEHILTLGIDTSNYKTSLAVTDEDGHIIADSRRFLEVKKGERGLRQSDALFQHVHVLPHLLEDVMKDEKIRRHIRCVSVSSRPRPYDDSYMPVFMAGVSAGRTVAASLGVPLYMFSHQEGHVEAVRRYCAAREAARLICFHFSGGTTEAILLQDSSRTFEIVGGSRDISYGQLLDRTGVAMGLEFPCGHILDQMAADAVSAGRVKKPKIISAIKVKEGHVNLSGTETQVLRSLGEYESQQIICELFQRMAFSIYEMTMQLAEKYHINSFLYAGGVSSSMFLREFLQEKISKDFDIFFGKPELSSDNAVGTALLGGKAYGAETGNGDAT</sequence>
<dbReference type="InterPro" id="IPR043129">
    <property type="entry name" value="ATPase_NBD"/>
</dbReference>
<keyword evidence="5" id="KW-0012">Acyltransferase</keyword>
<protein>
    <recommendedName>
        <fullName evidence="1">N(6)-L-threonylcarbamoyladenine synthase</fullName>
        <ecNumber evidence="1">2.3.1.234</ecNumber>
    </recommendedName>
</protein>
<dbReference type="EC" id="2.3.1.234" evidence="1"/>
<comment type="caution">
    <text evidence="8">The sequence shown here is derived from an EMBL/GenBank/DDBJ whole genome shotgun (WGS) entry which is preliminary data.</text>
</comment>
<keyword evidence="4" id="KW-0479">Metal-binding</keyword>
<dbReference type="PROSITE" id="PS01016">
    <property type="entry name" value="GLYCOPROTEASE"/>
    <property type="match status" value="1"/>
</dbReference>
<evidence type="ECO:0000256" key="4">
    <source>
        <dbReference type="ARBA" id="ARBA00022723"/>
    </source>
</evidence>
<dbReference type="GO" id="GO:0061711">
    <property type="term" value="F:tRNA N(6)-L-threonylcarbamoyladenine synthase activity"/>
    <property type="evidence" value="ECO:0007669"/>
    <property type="project" value="UniProtKB-EC"/>
</dbReference>
<keyword evidence="3" id="KW-0819">tRNA processing</keyword>
<name>A0A9D1I1Z9_9FIRM</name>
<evidence type="ECO:0000256" key="6">
    <source>
        <dbReference type="ARBA" id="ARBA00048117"/>
    </source>
</evidence>
<reference evidence="8" key="1">
    <citation type="submission" date="2020-10" db="EMBL/GenBank/DDBJ databases">
        <authorList>
            <person name="Gilroy R."/>
        </authorList>
    </citation>
    <scope>NUCLEOTIDE SEQUENCE</scope>
    <source>
        <strain evidence="8">11300</strain>
    </source>
</reference>
<dbReference type="PRINTS" id="PR00789">
    <property type="entry name" value="OSIALOPTASE"/>
</dbReference>
<comment type="catalytic activity">
    <reaction evidence="6">
        <text>L-threonylcarbamoyladenylate + adenosine(37) in tRNA = N(6)-L-threonylcarbamoyladenosine(37) in tRNA + AMP + H(+)</text>
        <dbReference type="Rhea" id="RHEA:37059"/>
        <dbReference type="Rhea" id="RHEA-COMP:10162"/>
        <dbReference type="Rhea" id="RHEA-COMP:10163"/>
        <dbReference type="ChEBI" id="CHEBI:15378"/>
        <dbReference type="ChEBI" id="CHEBI:73682"/>
        <dbReference type="ChEBI" id="CHEBI:74411"/>
        <dbReference type="ChEBI" id="CHEBI:74418"/>
        <dbReference type="ChEBI" id="CHEBI:456215"/>
        <dbReference type="EC" id="2.3.1.234"/>
    </reaction>
</comment>
<dbReference type="Pfam" id="PF00814">
    <property type="entry name" value="TsaD"/>
    <property type="match status" value="1"/>
</dbReference>
<dbReference type="EMBL" id="DVMO01000004">
    <property type="protein sequence ID" value="HIU26788.1"/>
    <property type="molecule type" value="Genomic_DNA"/>
</dbReference>
<dbReference type="PANTHER" id="PTHR11735:SF11">
    <property type="entry name" value="TRNA THREONYLCARBAMOYLADENOSINE BIOSYNTHESIS PROTEIN TSAB"/>
    <property type="match status" value="1"/>
</dbReference>
<evidence type="ECO:0000256" key="5">
    <source>
        <dbReference type="ARBA" id="ARBA00023315"/>
    </source>
</evidence>
<dbReference type="InterPro" id="IPR017861">
    <property type="entry name" value="KAE1/TsaD"/>
</dbReference>
<dbReference type="SUPFAM" id="SSF53067">
    <property type="entry name" value="Actin-like ATPase domain"/>
    <property type="match status" value="1"/>
</dbReference>
<gene>
    <name evidence="8" type="ORF">IAD16_00215</name>
</gene>
<evidence type="ECO:0000313" key="8">
    <source>
        <dbReference type="EMBL" id="HIU26788.1"/>
    </source>
</evidence>
<evidence type="ECO:0000313" key="9">
    <source>
        <dbReference type="Proteomes" id="UP000824091"/>
    </source>
</evidence>
<evidence type="ECO:0000256" key="3">
    <source>
        <dbReference type="ARBA" id="ARBA00022694"/>
    </source>
</evidence>
<dbReference type="GO" id="GO:0005829">
    <property type="term" value="C:cytosol"/>
    <property type="evidence" value="ECO:0007669"/>
    <property type="project" value="TreeGrafter"/>
</dbReference>